<evidence type="ECO:0000313" key="2">
    <source>
        <dbReference type="EMBL" id="VDO45772.1"/>
    </source>
</evidence>
<dbReference type="WBParaSite" id="BTMF_0001543801-mRNA-1">
    <property type="protein sequence ID" value="BTMF_0001543801-mRNA-1"/>
    <property type="gene ID" value="BTMF_0001543801"/>
</dbReference>
<accession>A0A0R3R5Z4</accession>
<proteinExistence type="predicted"/>
<dbReference type="AlphaFoldDB" id="A0A0R3R5Z4"/>
<evidence type="ECO:0000256" key="1">
    <source>
        <dbReference type="SAM" id="MobiDB-lite"/>
    </source>
</evidence>
<dbReference type="Proteomes" id="UP000280834">
    <property type="component" value="Unassembled WGS sequence"/>
</dbReference>
<organism evidence="4">
    <name type="scientific">Brugia timori</name>
    <dbReference type="NCBI Taxonomy" id="42155"/>
    <lineage>
        <taxon>Eukaryota</taxon>
        <taxon>Metazoa</taxon>
        <taxon>Ecdysozoa</taxon>
        <taxon>Nematoda</taxon>
        <taxon>Chromadorea</taxon>
        <taxon>Rhabditida</taxon>
        <taxon>Spirurina</taxon>
        <taxon>Spiruromorpha</taxon>
        <taxon>Filarioidea</taxon>
        <taxon>Onchocercidae</taxon>
        <taxon>Brugia</taxon>
    </lineage>
</organism>
<keyword evidence="3" id="KW-1185">Reference proteome</keyword>
<feature type="compositionally biased region" description="Basic and acidic residues" evidence="1">
    <location>
        <begin position="11"/>
        <end position="20"/>
    </location>
</feature>
<gene>
    <name evidence="2" type="ORF">BTMF_LOCUS13429</name>
</gene>
<protein>
    <submittedName>
        <fullName evidence="4">PHM7_ext domain-containing protein</fullName>
    </submittedName>
</protein>
<sequence>ATQESVYNSRYAREKHPSSSDYHEFIDFRESGILNKDEPGPSGINQSFRLRGCGSGFHSDKCLIKSGSNSVKNSASDDDDNADWDNQDDRVLAADLDIDYDPTGATEGITGAQSRLAEAVGLDPRTGRQKKRKKSERVWIFRHFPSKYICRRFNTSILSIRNDDDLGIPVEMSLQSTEHFNDKLSTKKPIEETDLITSIMFEQAKTLAPARYQRILRDGTIGETEQMIKQKKKLLEKVVACKELVSSEDLKKPIGPTTIHFSC</sequence>
<name>A0A0R3R5Z4_9BILA</name>
<reference evidence="2 3" key="2">
    <citation type="submission" date="2018-11" db="EMBL/GenBank/DDBJ databases">
        <authorList>
            <consortium name="Pathogen Informatics"/>
        </authorList>
    </citation>
    <scope>NUCLEOTIDE SEQUENCE [LARGE SCALE GENOMIC DNA]</scope>
</reference>
<feature type="region of interest" description="Disordered" evidence="1">
    <location>
        <begin position="1"/>
        <end position="20"/>
    </location>
</feature>
<evidence type="ECO:0000313" key="3">
    <source>
        <dbReference type="Proteomes" id="UP000280834"/>
    </source>
</evidence>
<evidence type="ECO:0000313" key="4">
    <source>
        <dbReference type="WBParaSite" id="BTMF_0001543801-mRNA-1"/>
    </source>
</evidence>
<dbReference type="STRING" id="42155.A0A0R3R5Z4"/>
<reference evidence="4" key="1">
    <citation type="submission" date="2017-02" db="UniProtKB">
        <authorList>
            <consortium name="WormBaseParasite"/>
        </authorList>
    </citation>
    <scope>IDENTIFICATION</scope>
</reference>
<dbReference type="EMBL" id="UZAG01020091">
    <property type="protein sequence ID" value="VDO45772.1"/>
    <property type="molecule type" value="Genomic_DNA"/>
</dbReference>